<gene>
    <name evidence="2" type="ORF">F511_46844</name>
</gene>
<evidence type="ECO:0000256" key="1">
    <source>
        <dbReference type="SAM" id="MobiDB-lite"/>
    </source>
</evidence>
<dbReference type="Proteomes" id="UP000250235">
    <property type="component" value="Unassembled WGS sequence"/>
</dbReference>
<dbReference type="AlphaFoldDB" id="A0A2Z6ZTK2"/>
<accession>A0A2Z6ZTK2</accession>
<proteinExistence type="predicted"/>
<dbReference type="EMBL" id="KV150971">
    <property type="protein sequence ID" value="KZT76131.1"/>
    <property type="molecule type" value="Genomic_DNA"/>
</dbReference>
<evidence type="ECO:0000313" key="2">
    <source>
        <dbReference type="EMBL" id="KZT76131.1"/>
    </source>
</evidence>
<sequence length="97" mass="11125">MSSQSAEEVECKRLKRRRVEIQQIEQSAREEATSYEDSADGLEVDDVIGDVIESQESAGSLHSRRKRKRRRRGSSRKLQCNQQMLFGVSDSKTMSFT</sequence>
<organism evidence="2 3">
    <name type="scientific">Dorcoceras hygrometricum</name>
    <dbReference type="NCBI Taxonomy" id="472368"/>
    <lineage>
        <taxon>Eukaryota</taxon>
        <taxon>Viridiplantae</taxon>
        <taxon>Streptophyta</taxon>
        <taxon>Embryophyta</taxon>
        <taxon>Tracheophyta</taxon>
        <taxon>Spermatophyta</taxon>
        <taxon>Magnoliopsida</taxon>
        <taxon>eudicotyledons</taxon>
        <taxon>Gunneridae</taxon>
        <taxon>Pentapetalae</taxon>
        <taxon>asterids</taxon>
        <taxon>lamiids</taxon>
        <taxon>Lamiales</taxon>
        <taxon>Gesneriaceae</taxon>
        <taxon>Didymocarpoideae</taxon>
        <taxon>Trichosporeae</taxon>
        <taxon>Loxocarpinae</taxon>
        <taxon>Dorcoceras</taxon>
    </lineage>
</organism>
<keyword evidence="3" id="KW-1185">Reference proteome</keyword>
<name>A0A2Z6ZTK2_9LAMI</name>
<feature type="compositionally biased region" description="Basic residues" evidence="1">
    <location>
        <begin position="62"/>
        <end position="75"/>
    </location>
</feature>
<protein>
    <submittedName>
        <fullName evidence="2">Uncharacterized protein</fullName>
    </submittedName>
</protein>
<feature type="region of interest" description="Disordered" evidence="1">
    <location>
        <begin position="53"/>
        <end position="81"/>
    </location>
</feature>
<reference evidence="2 3" key="1">
    <citation type="journal article" date="2015" name="Proc. Natl. Acad. Sci. U.S.A.">
        <title>The resurrection genome of Boea hygrometrica: A blueprint for survival of dehydration.</title>
        <authorList>
            <person name="Xiao L."/>
            <person name="Yang G."/>
            <person name="Zhang L."/>
            <person name="Yang X."/>
            <person name="Zhao S."/>
            <person name="Ji Z."/>
            <person name="Zhou Q."/>
            <person name="Hu M."/>
            <person name="Wang Y."/>
            <person name="Chen M."/>
            <person name="Xu Y."/>
            <person name="Jin H."/>
            <person name="Xiao X."/>
            <person name="Hu G."/>
            <person name="Bao F."/>
            <person name="Hu Y."/>
            <person name="Wan P."/>
            <person name="Li L."/>
            <person name="Deng X."/>
            <person name="Kuang T."/>
            <person name="Xiang C."/>
            <person name="Zhu J.K."/>
            <person name="Oliver M.J."/>
            <person name="He Y."/>
        </authorList>
    </citation>
    <scope>NUCLEOTIDE SEQUENCE [LARGE SCALE GENOMIC DNA]</scope>
    <source>
        <strain evidence="3">cv. XS01</strain>
    </source>
</reference>
<evidence type="ECO:0000313" key="3">
    <source>
        <dbReference type="Proteomes" id="UP000250235"/>
    </source>
</evidence>